<accession>W7EVA7</accession>
<dbReference type="EMBL" id="KI968695">
    <property type="protein sequence ID" value="EUN32096.1"/>
    <property type="molecule type" value="Genomic_DNA"/>
</dbReference>
<dbReference type="RefSeq" id="XP_014561724.1">
    <property type="nucleotide sequence ID" value="XM_014706238.1"/>
</dbReference>
<dbReference type="GeneID" id="26258353"/>
<organism evidence="1 2">
    <name type="scientific">Bipolaris victoriae (strain FI3)</name>
    <name type="common">Victoria blight of oats agent</name>
    <name type="synonym">Cochliobolus victoriae</name>
    <dbReference type="NCBI Taxonomy" id="930091"/>
    <lineage>
        <taxon>Eukaryota</taxon>
        <taxon>Fungi</taxon>
        <taxon>Dikarya</taxon>
        <taxon>Ascomycota</taxon>
        <taxon>Pezizomycotina</taxon>
        <taxon>Dothideomycetes</taxon>
        <taxon>Pleosporomycetidae</taxon>
        <taxon>Pleosporales</taxon>
        <taxon>Pleosporineae</taxon>
        <taxon>Pleosporaceae</taxon>
        <taxon>Bipolaris</taxon>
    </lineage>
</organism>
<gene>
    <name evidence="1" type="ORF">COCVIDRAFT_85749</name>
</gene>
<dbReference type="HOGENOM" id="CLU_3111834_0_0_1"/>
<keyword evidence="2" id="KW-1185">Reference proteome</keyword>
<evidence type="ECO:0000313" key="2">
    <source>
        <dbReference type="Proteomes" id="UP000054337"/>
    </source>
</evidence>
<proteinExistence type="predicted"/>
<dbReference type="AlphaFoldDB" id="W7EVA7"/>
<feature type="non-terminal residue" evidence="1">
    <location>
        <position position="1"/>
    </location>
</feature>
<dbReference type="Proteomes" id="UP000054337">
    <property type="component" value="Unassembled WGS sequence"/>
</dbReference>
<evidence type="ECO:0000313" key="1">
    <source>
        <dbReference type="EMBL" id="EUN32096.1"/>
    </source>
</evidence>
<sequence length="51" mass="5754">VQLLKVQIAPSCDGFWWSASMISRCAITKSGYTLMQLQLLVSISRRSLIPR</sequence>
<protein>
    <submittedName>
        <fullName evidence="1">Uncharacterized protein</fullName>
    </submittedName>
</protein>
<name>W7EVA7_BIPV3</name>
<reference evidence="1 2" key="1">
    <citation type="journal article" date="2013" name="PLoS Genet.">
        <title>Comparative genome structure, secondary metabolite, and effector coding capacity across Cochliobolus pathogens.</title>
        <authorList>
            <person name="Condon B.J."/>
            <person name="Leng Y."/>
            <person name="Wu D."/>
            <person name="Bushley K.E."/>
            <person name="Ohm R.A."/>
            <person name="Otillar R."/>
            <person name="Martin J."/>
            <person name="Schackwitz W."/>
            <person name="Grimwood J."/>
            <person name="MohdZainudin N."/>
            <person name="Xue C."/>
            <person name="Wang R."/>
            <person name="Manning V.A."/>
            <person name="Dhillon B."/>
            <person name="Tu Z.J."/>
            <person name="Steffenson B.J."/>
            <person name="Salamov A."/>
            <person name="Sun H."/>
            <person name="Lowry S."/>
            <person name="LaButti K."/>
            <person name="Han J."/>
            <person name="Copeland A."/>
            <person name="Lindquist E."/>
            <person name="Barry K."/>
            <person name="Schmutz J."/>
            <person name="Baker S.E."/>
            <person name="Ciuffetti L.M."/>
            <person name="Grigoriev I.V."/>
            <person name="Zhong S."/>
            <person name="Turgeon B.G."/>
        </authorList>
    </citation>
    <scope>NUCLEOTIDE SEQUENCE [LARGE SCALE GENOMIC DNA]</scope>
    <source>
        <strain evidence="1 2">FI3</strain>
    </source>
</reference>